<evidence type="ECO:0000313" key="2">
    <source>
        <dbReference type="Proteomes" id="UP000008312"/>
    </source>
</evidence>
<dbReference type="InParanoid" id="D8M416"/>
<dbReference type="Proteomes" id="UP000008312">
    <property type="component" value="Unassembled WGS sequence"/>
</dbReference>
<keyword evidence="2" id="KW-1185">Reference proteome</keyword>
<reference evidence="1" key="1">
    <citation type="submission" date="2010-02" db="EMBL/GenBank/DDBJ databases">
        <title>Sequencing and annotation of the Blastocystis hominis genome.</title>
        <authorList>
            <person name="Wincker P."/>
        </authorList>
    </citation>
    <scope>NUCLEOTIDE SEQUENCE</scope>
    <source>
        <strain evidence="1">Singapore isolate B</strain>
    </source>
</reference>
<accession>D8M416</accession>
<gene>
    <name evidence="1" type="ORF">GSBLH_T00002395001</name>
</gene>
<organism evidence="1">
    <name type="scientific">Blastocystis hominis</name>
    <dbReference type="NCBI Taxonomy" id="12968"/>
    <lineage>
        <taxon>Eukaryota</taxon>
        <taxon>Sar</taxon>
        <taxon>Stramenopiles</taxon>
        <taxon>Bigyra</taxon>
        <taxon>Opalozoa</taxon>
        <taxon>Opalinata</taxon>
        <taxon>Blastocystidae</taxon>
        <taxon>Blastocystis</taxon>
    </lineage>
</organism>
<sequence>MSVGLAPFSVIRYENNWPSCRKNSGFSQASPTSTLKAGAQFLGFPSSQWIDAPSSADSVCPIFVAKALFHYTLCNVNL</sequence>
<dbReference type="GeneID" id="24919567"/>
<dbReference type="RefSeq" id="XP_012896853.1">
    <property type="nucleotide sequence ID" value="XM_013041399.1"/>
</dbReference>
<dbReference type="AlphaFoldDB" id="D8M416"/>
<evidence type="ECO:0000313" key="1">
    <source>
        <dbReference type="EMBL" id="CBK22805.2"/>
    </source>
</evidence>
<proteinExistence type="predicted"/>
<dbReference type="EMBL" id="FN668651">
    <property type="protein sequence ID" value="CBK22805.2"/>
    <property type="molecule type" value="Genomic_DNA"/>
</dbReference>
<name>D8M416_BLAHO</name>
<protein>
    <submittedName>
        <fullName evidence="1">Uncharacterized protein</fullName>
    </submittedName>
</protein>